<dbReference type="STRING" id="56857.A0A200Q9R3"/>
<evidence type="ECO:0000256" key="3">
    <source>
        <dbReference type="ARBA" id="ARBA00022679"/>
    </source>
</evidence>
<feature type="domain" description="N-acetyltransferase ESCO zinc-finger" evidence="10">
    <location>
        <begin position="90"/>
        <end position="128"/>
    </location>
</feature>
<dbReference type="InterPro" id="IPR028009">
    <property type="entry name" value="ESCO_Acetyltransf_dom"/>
</dbReference>
<name>A0A200Q9R3_MACCD</name>
<dbReference type="PANTHER" id="PTHR45884">
    <property type="entry name" value="N-ACETYLTRANSFERASE ECO"/>
    <property type="match status" value="1"/>
</dbReference>
<evidence type="ECO:0000256" key="2">
    <source>
        <dbReference type="ARBA" id="ARBA00005816"/>
    </source>
</evidence>
<dbReference type="InParanoid" id="A0A200Q9R3"/>
<dbReference type="OrthoDB" id="428854at2759"/>
<evidence type="ECO:0000259" key="11">
    <source>
        <dbReference type="Pfam" id="PF13880"/>
    </source>
</evidence>
<evidence type="ECO:0000313" key="13">
    <source>
        <dbReference type="Proteomes" id="UP000195402"/>
    </source>
</evidence>
<comment type="caution">
    <text evidence="12">The sequence shown here is derived from an EMBL/GenBank/DDBJ whole genome shotgun (WGS) entry which is preliminary data.</text>
</comment>
<feature type="domain" description="N-acetyltransferase ESCO acetyl-transferase" evidence="11">
    <location>
        <begin position="283"/>
        <end position="350"/>
    </location>
</feature>
<keyword evidence="7" id="KW-0539">Nucleus</keyword>
<dbReference type="PANTHER" id="PTHR45884:SF2">
    <property type="entry name" value="N-ACETYLTRANSFERASE ECO"/>
    <property type="match status" value="1"/>
</dbReference>
<reference evidence="12 13" key="1">
    <citation type="journal article" date="2017" name="Mol. Plant">
        <title>The Genome of Medicinal Plant Macleaya cordata Provides New Insights into Benzylisoquinoline Alkaloids Metabolism.</title>
        <authorList>
            <person name="Liu X."/>
            <person name="Liu Y."/>
            <person name="Huang P."/>
            <person name="Ma Y."/>
            <person name="Qing Z."/>
            <person name="Tang Q."/>
            <person name="Cao H."/>
            <person name="Cheng P."/>
            <person name="Zheng Y."/>
            <person name="Yuan Z."/>
            <person name="Zhou Y."/>
            <person name="Liu J."/>
            <person name="Tang Z."/>
            <person name="Zhuo Y."/>
            <person name="Zhang Y."/>
            <person name="Yu L."/>
            <person name="Huang J."/>
            <person name="Yang P."/>
            <person name="Peng Q."/>
            <person name="Zhang J."/>
            <person name="Jiang W."/>
            <person name="Zhang Z."/>
            <person name="Lin K."/>
            <person name="Ro D.K."/>
            <person name="Chen X."/>
            <person name="Xiong X."/>
            <person name="Shang Y."/>
            <person name="Huang S."/>
            <person name="Zeng J."/>
        </authorList>
    </citation>
    <scope>NUCLEOTIDE SEQUENCE [LARGE SCALE GENOMIC DNA]</scope>
    <source>
        <strain evidence="13">cv. BLH2017</strain>
        <tissue evidence="12">Root</tissue>
    </source>
</reference>
<dbReference type="Pfam" id="PF13880">
    <property type="entry name" value="Acetyltransf_13"/>
    <property type="match status" value="1"/>
</dbReference>
<dbReference type="GO" id="GO:0061733">
    <property type="term" value="F:protein-lysine-acetyltransferase activity"/>
    <property type="evidence" value="ECO:0007669"/>
    <property type="project" value="TreeGrafter"/>
</dbReference>
<dbReference type="EMBL" id="MVGT01002634">
    <property type="protein sequence ID" value="OVA07137.1"/>
    <property type="molecule type" value="Genomic_DNA"/>
</dbReference>
<keyword evidence="5" id="KW-0863">Zinc-finger</keyword>
<proteinExistence type="inferred from homology"/>
<evidence type="ECO:0000256" key="8">
    <source>
        <dbReference type="ARBA" id="ARBA00023306"/>
    </source>
</evidence>
<keyword evidence="13" id="KW-1185">Reference proteome</keyword>
<evidence type="ECO:0000256" key="5">
    <source>
        <dbReference type="ARBA" id="ARBA00022771"/>
    </source>
</evidence>
<dbReference type="AlphaFoldDB" id="A0A200Q9R3"/>
<evidence type="ECO:0000256" key="1">
    <source>
        <dbReference type="ARBA" id="ARBA00004123"/>
    </source>
</evidence>
<dbReference type="InterPro" id="IPR028005">
    <property type="entry name" value="AcTrfase_ESCO_Znf_dom"/>
</dbReference>
<dbReference type="GO" id="GO:0007064">
    <property type="term" value="P:mitotic sister chromatid cohesion"/>
    <property type="evidence" value="ECO:0007669"/>
    <property type="project" value="TreeGrafter"/>
</dbReference>
<keyword evidence="4" id="KW-0479">Metal-binding</keyword>
<evidence type="ECO:0000256" key="9">
    <source>
        <dbReference type="ARBA" id="ARBA00023315"/>
    </source>
</evidence>
<keyword evidence="6" id="KW-0862">Zinc</keyword>
<comment type="similarity">
    <text evidence="2">Belongs to the acetyltransferase family. ECO subfamily.</text>
</comment>
<evidence type="ECO:0000256" key="4">
    <source>
        <dbReference type="ARBA" id="ARBA00022723"/>
    </source>
</evidence>
<dbReference type="GO" id="GO:0000785">
    <property type="term" value="C:chromatin"/>
    <property type="evidence" value="ECO:0007669"/>
    <property type="project" value="TreeGrafter"/>
</dbReference>
<evidence type="ECO:0000259" key="10">
    <source>
        <dbReference type="Pfam" id="PF13878"/>
    </source>
</evidence>
<gene>
    <name evidence="12" type="ORF">BVC80_1289g56</name>
</gene>
<evidence type="ECO:0000256" key="7">
    <source>
        <dbReference type="ARBA" id="ARBA00023242"/>
    </source>
</evidence>
<dbReference type="GO" id="GO:0005634">
    <property type="term" value="C:nucleus"/>
    <property type="evidence" value="ECO:0007669"/>
    <property type="project" value="UniProtKB-SubCell"/>
</dbReference>
<dbReference type="Pfam" id="PF13878">
    <property type="entry name" value="zf-C2H2_3"/>
    <property type="match status" value="1"/>
</dbReference>
<comment type="subcellular location">
    <subcellularLocation>
        <location evidence="1">Nucleus</location>
    </subcellularLocation>
</comment>
<sequence length="354" mass="39703">MQAKISAFFKPSSALISNPSQLPNPMEDTTHSEMKEPEILITYKRRTPREEPCRNSENVGADIIETPLDLPIRPSSTLGKILNKKRSYAQFHLELGQSDFLLHTCSTCGLKYARGDEGDEKVHKEFHKTYTHGIQFKGWCNERLISMNSSESTRIILVLDGDPTAQMNKVREVIKVIEGELGLSEGWLLHKHCKVYLFISTKRIVGCLVTEPIKTAYRVISNSVIRRSSNDTNAKAARSNSTILRFGNVNFQQEVMKTVPSVNRLEVFEDPNGVIRCEEEAVAALCGIRAIWVTPSNRRKHVATKLLDAARKSFCMGYVLETSQLAFSQPTSAGKLLASKYSGTESFLIYNTQA</sequence>
<keyword evidence="3 12" id="KW-0808">Transferase</keyword>
<keyword evidence="9" id="KW-0012">Acyltransferase</keyword>
<organism evidence="12 13">
    <name type="scientific">Macleaya cordata</name>
    <name type="common">Five-seeded plume-poppy</name>
    <name type="synonym">Bocconia cordata</name>
    <dbReference type="NCBI Taxonomy" id="56857"/>
    <lineage>
        <taxon>Eukaryota</taxon>
        <taxon>Viridiplantae</taxon>
        <taxon>Streptophyta</taxon>
        <taxon>Embryophyta</taxon>
        <taxon>Tracheophyta</taxon>
        <taxon>Spermatophyta</taxon>
        <taxon>Magnoliopsida</taxon>
        <taxon>Ranunculales</taxon>
        <taxon>Papaveraceae</taxon>
        <taxon>Papaveroideae</taxon>
        <taxon>Macleaya</taxon>
    </lineage>
</organism>
<evidence type="ECO:0000313" key="12">
    <source>
        <dbReference type="EMBL" id="OVA07137.1"/>
    </source>
</evidence>
<keyword evidence="8" id="KW-0131">Cell cycle</keyword>
<accession>A0A200Q9R3</accession>
<dbReference type="Proteomes" id="UP000195402">
    <property type="component" value="Unassembled WGS sequence"/>
</dbReference>
<dbReference type="OMA" id="KEHQKFC"/>
<evidence type="ECO:0000256" key="6">
    <source>
        <dbReference type="ARBA" id="ARBA00022833"/>
    </source>
</evidence>
<protein>
    <submittedName>
        <fullName evidence="12">N-acetyltransferase ESCO</fullName>
    </submittedName>
</protein>
<dbReference type="GO" id="GO:0008270">
    <property type="term" value="F:zinc ion binding"/>
    <property type="evidence" value="ECO:0007669"/>
    <property type="project" value="UniProtKB-KW"/>
</dbReference>